<evidence type="ECO:0000259" key="1">
    <source>
        <dbReference type="PROSITE" id="PS50206"/>
    </source>
</evidence>
<dbReference type="CDD" id="cd00158">
    <property type="entry name" value="RHOD"/>
    <property type="match status" value="1"/>
</dbReference>
<dbReference type="SUPFAM" id="SSF52821">
    <property type="entry name" value="Rhodanese/Cell cycle control phosphatase"/>
    <property type="match status" value="1"/>
</dbReference>
<evidence type="ECO:0000313" key="3">
    <source>
        <dbReference type="Proteomes" id="UP001564626"/>
    </source>
</evidence>
<dbReference type="Proteomes" id="UP001564626">
    <property type="component" value="Unassembled WGS sequence"/>
</dbReference>
<dbReference type="Gene3D" id="3.40.250.10">
    <property type="entry name" value="Rhodanese-like domain"/>
    <property type="match status" value="1"/>
</dbReference>
<comment type="caution">
    <text evidence="2">The sequence shown here is derived from an EMBL/GenBank/DDBJ whole genome shotgun (WGS) entry which is preliminary data.</text>
</comment>
<dbReference type="EMBL" id="JBGEHV010000105">
    <property type="protein sequence ID" value="MEY8043554.1"/>
    <property type="molecule type" value="Genomic_DNA"/>
</dbReference>
<proteinExistence type="predicted"/>
<feature type="domain" description="Rhodanese" evidence="1">
    <location>
        <begin position="20"/>
        <end position="61"/>
    </location>
</feature>
<accession>A0ABV4CVY0</accession>
<reference evidence="2 3" key="1">
    <citation type="submission" date="2024-08" db="EMBL/GenBank/DDBJ databases">
        <title>Genome mining of Saccharopolyspora cebuensis PGLac3 from Nigerian medicinal plant.</title>
        <authorList>
            <person name="Ezeobiora C.E."/>
            <person name="Igbokwe N.H."/>
            <person name="Amin D.H."/>
            <person name="Mendie U.E."/>
        </authorList>
    </citation>
    <scope>NUCLEOTIDE SEQUENCE [LARGE SCALE GENOMIC DNA]</scope>
    <source>
        <strain evidence="2 3">PGLac3</strain>
    </source>
</reference>
<dbReference type="RefSeq" id="WP_369775725.1">
    <property type="nucleotide sequence ID" value="NZ_JBGEHV010000105.1"/>
</dbReference>
<sequence length="70" mass="6684">MPLEEVLAAPERFAGAAPHVVCQAGGRSATATEAMNAAGARAVSVAGGTAAWVEAGYEVATGDAAGGGAR</sequence>
<keyword evidence="3" id="KW-1185">Reference proteome</keyword>
<name>A0ABV4CVY0_9PSEU</name>
<dbReference type="InterPro" id="IPR001763">
    <property type="entry name" value="Rhodanese-like_dom"/>
</dbReference>
<protein>
    <submittedName>
        <fullName evidence="2">Rhodanese-like domain-containing protein</fullName>
    </submittedName>
</protein>
<dbReference type="InterPro" id="IPR036873">
    <property type="entry name" value="Rhodanese-like_dom_sf"/>
</dbReference>
<evidence type="ECO:0000313" key="2">
    <source>
        <dbReference type="EMBL" id="MEY8043554.1"/>
    </source>
</evidence>
<organism evidence="2 3">
    <name type="scientific">Saccharopolyspora cebuensis</name>
    <dbReference type="NCBI Taxonomy" id="418759"/>
    <lineage>
        <taxon>Bacteria</taxon>
        <taxon>Bacillati</taxon>
        <taxon>Actinomycetota</taxon>
        <taxon>Actinomycetes</taxon>
        <taxon>Pseudonocardiales</taxon>
        <taxon>Pseudonocardiaceae</taxon>
        <taxon>Saccharopolyspora</taxon>
    </lineage>
</organism>
<dbReference type="PROSITE" id="PS50206">
    <property type="entry name" value="RHODANESE_3"/>
    <property type="match status" value="1"/>
</dbReference>
<gene>
    <name evidence="2" type="ORF">AB8O55_29460</name>
</gene>